<gene>
    <name evidence="1" type="ORF">RMQ66_00740</name>
</gene>
<proteinExistence type="predicted"/>
<reference evidence="1" key="1">
    <citation type="submission" date="2023-09" db="EMBL/GenBank/DDBJ databases">
        <title>Arcobacter tbilisiensis sp. nov. isolated from chicken meat in Tbilisi, Georgia.</title>
        <authorList>
            <person name="Matthias R."/>
            <person name="Zautner A.E."/>
        </authorList>
    </citation>
    <scope>NUCLEOTIDE SEQUENCE</scope>
    <source>
        <strain evidence="1">LEO 65</strain>
    </source>
</reference>
<name>A0AA96DYE6_9BACT</name>
<dbReference type="AlphaFoldDB" id="A0AA96DYE6"/>
<protein>
    <submittedName>
        <fullName evidence="1">Uncharacterized protein</fullName>
    </submittedName>
</protein>
<organism evidence="1">
    <name type="scientific">Arcobacter sp. AZ-2023</name>
    <dbReference type="NCBI Taxonomy" id="3074453"/>
    <lineage>
        <taxon>Bacteria</taxon>
        <taxon>Pseudomonadati</taxon>
        <taxon>Campylobacterota</taxon>
        <taxon>Epsilonproteobacteria</taxon>
        <taxon>Campylobacterales</taxon>
        <taxon>Arcobacteraceae</taxon>
        <taxon>Arcobacter</taxon>
    </lineage>
</organism>
<dbReference type="EMBL" id="CP134842">
    <property type="protein sequence ID" value="WNL36335.1"/>
    <property type="molecule type" value="Genomic_DNA"/>
</dbReference>
<sequence>MKLFTKLFNERNYDKIKHLDFDFKDFNERFTKHEKIKNFFVKTIGVFPNNEDSIGKSRIFSYAKSLKKEIEWAFLLLKLNRNKVNNFIALENNLYKEILFGNYDEALNILETIDKLISYSQWSIFMKMNILYLKKDFESLKKYTDYLLNKCDLESSLRNSIFLHNHKLLIDVNNESDFSKLILDIDFQLNDYESILINNVGKEKYYNDLEILIKYSEKYVVSPFNKKIENCDLQKLLSLSCRNSLIDLYKTFSIVITELQQQNALEIDNYLLDYIHKSFTSENFIKINSKNKINNNFSTFKLLRVNELYLKGEFNRVISISIKHLMKKPYSIDYIYLFINSIVYNQENPSKYLNNLNSESLLYHIIYNYYNILNNKSTNESLSKLKKILMIFGIQTQWSTYLYHLLFDFLCLNRDKNKKSFSKSLYFSNSLHPRYFYNLTKEQQISLVATLSDTRYKNSEILKIYKLELFGIDDNYNLNLSPKYRGDYILSTYEKSIDKIQLLYHIPDIPFNERIKIIIDYVNILFLDNQNSLALKLMVENMKEYKIPLCMFNYKKLILELNEELFGMIEYIYIIILDNSMDMIVIQYILYHYLNHTNKKYNLPSRLAIELDNKDPYLDLKLYILNFCTNNRLLEEFVLDITSSKELIEEQLKIFNVLFEKSTNILEKQYYQNNINELENKRISLNSTNYINKNKLRLNTKYIKIELHKIIKSLDKFPSLPNSQVDLQELIEKMVYKYIPKIETKEDLLLSDLSKTIDFVINSEYGLFNEIEADIKHGFMDQRLHEPFLKEKLVASFFQGNYNPINNWSQDPRLQNKLFEMTNELKLLIDNFKKVNIACTHEDNKNNILNFSQKEICKYIDINALVYNSDLYKEETTYINALINVVLEAIEKLLSTYRLKIKENLKELFNKNIIEKYISQIKDLEENVIIQPVLDAFNNLEEQLNIAIDDVSSWFELYEETIHEHYKLNIILQSNEIKLLDLNININGPINSITFIGNTYQMIYRIFFNILQNVKKHALSNKVNIQFELTNKYLIFTFSNKNSNVNLNNLNLKSGDGESIIKNTVNKLNGMDNLKEPFVIIKKCDNNYSIQIKLSKEVLISE</sequence>
<evidence type="ECO:0000313" key="1">
    <source>
        <dbReference type="EMBL" id="WNL36335.1"/>
    </source>
</evidence>
<accession>A0AA96DYE6</accession>